<evidence type="ECO:0000256" key="4">
    <source>
        <dbReference type="ARBA" id="ARBA00022782"/>
    </source>
</evidence>
<evidence type="ECO:0000259" key="10">
    <source>
        <dbReference type="PROSITE" id="PS50822"/>
    </source>
</evidence>
<feature type="region of interest" description="Disordered" evidence="8">
    <location>
        <begin position="1"/>
        <end position="340"/>
    </location>
</feature>
<gene>
    <name evidence="11" type="ORF">RB653_010018</name>
</gene>
<dbReference type="InterPro" id="IPR003100">
    <property type="entry name" value="PAZ_dom"/>
</dbReference>
<dbReference type="InterPro" id="IPR003165">
    <property type="entry name" value="Piwi"/>
</dbReference>
<dbReference type="Gene3D" id="2.170.260.10">
    <property type="entry name" value="paz domain"/>
    <property type="match status" value="1"/>
</dbReference>
<dbReference type="Gene3D" id="3.40.50.2300">
    <property type="match status" value="1"/>
</dbReference>
<evidence type="ECO:0000313" key="11">
    <source>
        <dbReference type="EMBL" id="KAK5574765.1"/>
    </source>
</evidence>
<comment type="subcellular location">
    <subcellularLocation>
        <location evidence="1">Cytoplasm</location>
    </subcellularLocation>
</comment>
<evidence type="ECO:0000313" key="12">
    <source>
        <dbReference type="Proteomes" id="UP001344447"/>
    </source>
</evidence>
<feature type="compositionally biased region" description="Low complexity" evidence="8">
    <location>
        <begin position="133"/>
        <end position="208"/>
    </location>
</feature>
<dbReference type="InterPro" id="IPR036085">
    <property type="entry name" value="PAZ_dom_sf"/>
</dbReference>
<feature type="compositionally biased region" description="Basic and acidic residues" evidence="8">
    <location>
        <begin position="267"/>
        <end position="286"/>
    </location>
</feature>
<dbReference type="Proteomes" id="UP001344447">
    <property type="component" value="Unassembled WGS sequence"/>
</dbReference>
<dbReference type="InterPro" id="IPR012337">
    <property type="entry name" value="RNaseH-like_sf"/>
</dbReference>
<feature type="compositionally biased region" description="Pro residues" evidence="8">
    <location>
        <begin position="45"/>
        <end position="57"/>
    </location>
</feature>
<evidence type="ECO:0008006" key="13">
    <source>
        <dbReference type="Google" id="ProtNLM"/>
    </source>
</evidence>
<evidence type="ECO:0000256" key="8">
    <source>
        <dbReference type="SAM" id="MobiDB-lite"/>
    </source>
</evidence>
<dbReference type="PANTHER" id="PTHR22891">
    <property type="entry name" value="EUKARYOTIC TRANSLATION INITIATION FACTOR 2C"/>
    <property type="match status" value="1"/>
</dbReference>
<accession>A0AAN7TSI0</accession>
<dbReference type="GO" id="GO:0031047">
    <property type="term" value="P:regulatory ncRNA-mediated gene silencing"/>
    <property type="evidence" value="ECO:0007669"/>
    <property type="project" value="UniProtKB-KW"/>
</dbReference>
<keyword evidence="2" id="KW-0217">Developmental protein</keyword>
<evidence type="ECO:0000256" key="6">
    <source>
        <dbReference type="ARBA" id="ARBA00023158"/>
    </source>
</evidence>
<comment type="caution">
    <text evidence="11">The sequence shown here is derived from an EMBL/GenBank/DDBJ whole genome shotgun (WGS) entry which is preliminary data.</text>
</comment>
<evidence type="ECO:0000256" key="7">
    <source>
        <dbReference type="ARBA" id="ARBA00038291"/>
    </source>
</evidence>
<dbReference type="SUPFAM" id="SSF53098">
    <property type="entry name" value="Ribonuclease H-like"/>
    <property type="match status" value="1"/>
</dbReference>
<dbReference type="FunFam" id="3.30.420.10:FF:000014">
    <property type="entry name" value="Piwi-like RNA-mediated gene silencing 1"/>
    <property type="match status" value="1"/>
</dbReference>
<dbReference type="CDD" id="cd04658">
    <property type="entry name" value="Piwi_piwi-like_Euk"/>
    <property type="match status" value="1"/>
</dbReference>
<dbReference type="SUPFAM" id="SSF101690">
    <property type="entry name" value="PAZ domain"/>
    <property type="match status" value="1"/>
</dbReference>
<name>A0AAN7TSI0_9MYCE</name>
<dbReference type="GO" id="GO:0030154">
    <property type="term" value="P:cell differentiation"/>
    <property type="evidence" value="ECO:0007669"/>
    <property type="project" value="UniProtKB-KW"/>
</dbReference>
<protein>
    <recommendedName>
        <fullName evidence="13">Argonaut-like protein</fullName>
    </recommendedName>
</protein>
<dbReference type="GO" id="GO:0005737">
    <property type="term" value="C:cytoplasm"/>
    <property type="evidence" value="ECO:0007669"/>
    <property type="project" value="UniProtKB-SubCell"/>
</dbReference>
<dbReference type="Pfam" id="PF02170">
    <property type="entry name" value="PAZ"/>
    <property type="match status" value="1"/>
</dbReference>
<feature type="domain" description="Piwi" evidence="10">
    <location>
        <begin position="774"/>
        <end position="1072"/>
    </location>
</feature>
<organism evidence="11 12">
    <name type="scientific">Dictyostelium firmibasis</name>
    <dbReference type="NCBI Taxonomy" id="79012"/>
    <lineage>
        <taxon>Eukaryota</taxon>
        <taxon>Amoebozoa</taxon>
        <taxon>Evosea</taxon>
        <taxon>Eumycetozoa</taxon>
        <taxon>Dictyostelia</taxon>
        <taxon>Dictyosteliales</taxon>
        <taxon>Dictyosteliaceae</taxon>
        <taxon>Dictyostelium</taxon>
    </lineage>
</organism>
<dbReference type="GO" id="GO:0003723">
    <property type="term" value="F:RNA binding"/>
    <property type="evidence" value="ECO:0007669"/>
    <property type="project" value="UniProtKB-KW"/>
</dbReference>
<sequence length="1086" mass="123852">MDSRERKRDLPSDNDNDIENRKSRRDDNNHHPRKSYQQPPQNYKQPPPQSGFYPPPQSGYYPQHQSIYHPPPPPPPPPPPQSQFYPSPPQSEYYPSPAPQSGYYPSPAPQSGYYPPPPQTGIYFSQPRYDLNYQPPQYQSQQSYEYQPPYQSYQPSQSQQQQQPPQYQQQSYQQPFQHSQQQPHQYQLQSYQQPFQHSQQQPSQSQPQNQVFFQIPQDRNREYRDNSGVGGGDGNDNYGYSRSWERDNMSGGSGERFGNRIKGGFGSRDDNYGNRGYYREGRERESNSQSLSPPSFSKYMGVEESKSSNNSLSKKNTTTTTTSLSGIPPTSPSSTKHTLFTKRIRDEDIVDIATIKIDSEHRPKSSTPVKLVTNRYMLNTYKSVQIYQYDVAFIPPLFNKPKKYDIISSLSKKIGVNIYDGSALMYCISDSIKEHCFEIENDLRVKITLIQLLDEMTVIQFYNVFMKRIMRLLGYSVVGRQYYNSQLSKSIERSSLNIWPGYFTSVNKIADGISLLVDVSQKVIRRQSVLSTIKGAGSYGARGYRKSKQDIENELIGSIVITLYNNKTYRINSIDWSKTPNSKFSTDKGDISFLEYYKITYGKDIRTLDQPLLVSRSKGKNNDVFLIPELCNLTGISNEDRKNNSMMKEISEHINVESKRRFHTIQSLIDSIGSSEAIKEETSKWGLSFQTPIEVIGHQFPPPFKDVARYKKLKDIWAIIVPDDCYPSIDAFVRLMTDKFTMEKPSVKIIRFNPLGKDYSNAIKELVEKINPSFIVVVVSGAKTELYNSIKRTAILECKVITQVVTIKTITGQKIGSIFSKITNQISAKIDIPPWCLKDNSNLGIPNYTMIVGIDVGHNTDKESRSVAAFCASVNHSFTNFFVSCSIQKQNTKEVIHSLGNSMNCALRSYYSKNGRLPERIIVYRDGVGDGMLDQINKYEVSSIRESFSQLPQSMGPKPLLIYIVVKKQTHLRLFNMANDLSSPSQGVVVNKSVTKGGWYEFFLVSQKTHKGTANPTHYHVLQDDTDISIESLQLLTFNLCFLYFNFDQAVSVPMVCQYSHKSALLCGNSLNASTPDEMSNHLFFL</sequence>
<dbReference type="PROSITE" id="PS50821">
    <property type="entry name" value="PAZ"/>
    <property type="match status" value="1"/>
</dbReference>
<dbReference type="AlphaFoldDB" id="A0AAN7TSI0"/>
<evidence type="ECO:0000256" key="3">
    <source>
        <dbReference type="ARBA" id="ARBA00022490"/>
    </source>
</evidence>
<dbReference type="FunFam" id="2.170.260.10:FF:000003">
    <property type="entry name" value="Piwi-like RNA-mediated gene silencing 2"/>
    <property type="match status" value="1"/>
</dbReference>
<dbReference type="SUPFAM" id="SSF101447">
    <property type="entry name" value="Formin homology 2 domain (FH2 domain)"/>
    <property type="match status" value="1"/>
</dbReference>
<feature type="compositionally biased region" description="Basic and acidic residues" evidence="8">
    <location>
        <begin position="1"/>
        <end position="11"/>
    </location>
</feature>
<dbReference type="PROSITE" id="PS50822">
    <property type="entry name" value="PIWI"/>
    <property type="match status" value="1"/>
</dbReference>
<feature type="domain" description="PAZ" evidence="9">
    <location>
        <begin position="522"/>
        <end position="635"/>
    </location>
</feature>
<dbReference type="Pfam" id="PF02171">
    <property type="entry name" value="Piwi"/>
    <property type="match status" value="1"/>
</dbReference>
<dbReference type="InterPro" id="IPR036397">
    <property type="entry name" value="RNaseH_sf"/>
</dbReference>
<feature type="compositionally biased region" description="Low complexity" evidence="8">
    <location>
        <begin position="90"/>
        <end position="113"/>
    </location>
</feature>
<evidence type="ECO:0000256" key="2">
    <source>
        <dbReference type="ARBA" id="ARBA00022473"/>
    </source>
</evidence>
<keyword evidence="12" id="KW-1185">Reference proteome</keyword>
<feature type="compositionally biased region" description="Low complexity" evidence="8">
    <location>
        <begin position="35"/>
        <end position="44"/>
    </location>
</feature>
<evidence type="ECO:0000256" key="5">
    <source>
        <dbReference type="ARBA" id="ARBA00022884"/>
    </source>
</evidence>
<keyword evidence="6" id="KW-0943">RNA-mediated gene silencing</keyword>
<feature type="compositionally biased region" description="Basic and acidic residues" evidence="8">
    <location>
        <begin position="18"/>
        <end position="30"/>
    </location>
</feature>
<comment type="similarity">
    <text evidence="7">Belongs to the argonaute family. Piwi subfamily.</text>
</comment>
<feature type="compositionally biased region" description="Low complexity" evidence="8">
    <location>
        <begin position="287"/>
        <end position="297"/>
    </location>
</feature>
<feature type="compositionally biased region" description="Pro residues" evidence="8">
    <location>
        <begin position="69"/>
        <end position="89"/>
    </location>
</feature>
<dbReference type="CDD" id="cd02845">
    <property type="entry name" value="PAZ_piwi_like"/>
    <property type="match status" value="1"/>
</dbReference>
<feature type="compositionally biased region" description="Low complexity" evidence="8">
    <location>
        <begin position="58"/>
        <end position="68"/>
    </location>
</feature>
<reference evidence="11 12" key="1">
    <citation type="submission" date="2023-11" db="EMBL/GenBank/DDBJ databases">
        <title>Dfirmibasis_genome.</title>
        <authorList>
            <person name="Edelbroek B."/>
            <person name="Kjellin J."/>
            <person name="Jerlstrom-Hultqvist J."/>
            <person name="Soderbom F."/>
        </authorList>
    </citation>
    <scope>NUCLEOTIDE SEQUENCE [LARGE SCALE GENOMIC DNA]</scope>
    <source>
        <strain evidence="11 12">TNS-C-14</strain>
    </source>
</reference>
<keyword evidence="4" id="KW-0221">Differentiation</keyword>
<dbReference type="EMBL" id="JAVFKY010000006">
    <property type="protein sequence ID" value="KAK5574765.1"/>
    <property type="molecule type" value="Genomic_DNA"/>
</dbReference>
<dbReference type="SMART" id="SM00950">
    <property type="entry name" value="Piwi"/>
    <property type="match status" value="1"/>
</dbReference>
<feature type="compositionally biased region" description="Low complexity" evidence="8">
    <location>
        <begin position="307"/>
        <end position="335"/>
    </location>
</feature>
<dbReference type="Gene3D" id="3.30.420.10">
    <property type="entry name" value="Ribonuclease H-like superfamily/Ribonuclease H"/>
    <property type="match status" value="1"/>
</dbReference>
<dbReference type="SMART" id="SM00949">
    <property type="entry name" value="PAZ"/>
    <property type="match status" value="1"/>
</dbReference>
<keyword evidence="5" id="KW-0694">RNA-binding</keyword>
<evidence type="ECO:0000259" key="9">
    <source>
        <dbReference type="PROSITE" id="PS50821"/>
    </source>
</evidence>
<feature type="compositionally biased region" description="Gly residues" evidence="8">
    <location>
        <begin position="251"/>
        <end position="266"/>
    </location>
</feature>
<evidence type="ECO:0000256" key="1">
    <source>
        <dbReference type="ARBA" id="ARBA00004496"/>
    </source>
</evidence>
<keyword evidence="3" id="KW-0963">Cytoplasm</keyword>
<proteinExistence type="inferred from homology"/>